<sequence length="580" mass="65297">MVLSTRKKRQRFNSKNTKQQRPDPIEAAEGFEAKENDHSSDSSHFRDTPPQSVLLCSPEVSLDSPPNAPAWIDRYSDIHAQTGLAVSKKKFNEIMDWLSLALEHAAPRLLVLSGPPGCGKGSAVRAACEKLECKMVSWDAPLTGSLGISTTLIEDFQSFVIGTRYRSLVTEPEEAQDMHEYKATYSAKGNANERRLLLIDDLPLHLTDLRTHKETIQQLFWNIARYAPYPTILLLSENENGIHRLSKLILGQSLLQSEWVGTLAVPPVTTTMMKKRLQELLSIENITVPREQLERIVSSSNGDIRSALNILHLFTTGDGQVQPTESRTHRKRKRPRVSKKKENLQLEFDRDVALSTYHAVSKILNNKRGESGQSRYVAEEILDEARTDPTTFVSFLHQNYPEFFGDCDDVVPTLTCLSEADTLLPWRQEQDLRVDLRECAASIVTRGFLYFNTQPRRSGWRPIRGPESQKTAKESRSHVQYSKMAFKGCIHPSISTRSELCETLPYAKKIGELSMSRCARFAPNAATNRDYAYSDAKMGVNARGADLMANGGQSLGVSIEAEEVEDSTDPIEEWEADDWQ</sequence>
<feature type="compositionally biased region" description="Basic and acidic residues" evidence="8">
    <location>
        <begin position="31"/>
        <end position="47"/>
    </location>
</feature>
<proteinExistence type="inferred from homology"/>
<comment type="caution">
    <text evidence="9">The sequence shown here is derived from an EMBL/GenBank/DDBJ whole genome shotgun (WGS) entry which is preliminary data.</text>
</comment>
<dbReference type="STRING" id="448386.A0A2V3J4X3"/>
<reference evidence="9 10" key="1">
    <citation type="journal article" date="2018" name="Mol. Biol. Evol.">
        <title>Analysis of the draft genome of the red seaweed Gracilariopsis chorda provides insights into genome size evolution in Rhodophyta.</title>
        <authorList>
            <person name="Lee J."/>
            <person name="Yang E.C."/>
            <person name="Graf L."/>
            <person name="Yang J.H."/>
            <person name="Qiu H."/>
            <person name="Zel Zion U."/>
            <person name="Chan C.X."/>
            <person name="Stephens T.G."/>
            <person name="Weber A.P.M."/>
            <person name="Boo G.H."/>
            <person name="Boo S.M."/>
            <person name="Kim K.M."/>
            <person name="Shin Y."/>
            <person name="Jung M."/>
            <person name="Lee S.J."/>
            <person name="Yim H.S."/>
            <person name="Lee J.H."/>
            <person name="Bhattacharya D."/>
            <person name="Yoon H.S."/>
        </authorList>
    </citation>
    <scope>NUCLEOTIDE SEQUENCE [LARGE SCALE GENOMIC DNA]</scope>
    <source>
        <strain evidence="9 10">SKKU-2015</strain>
        <tissue evidence="9">Whole body</tissue>
    </source>
</reference>
<evidence type="ECO:0000256" key="4">
    <source>
        <dbReference type="ARBA" id="ARBA00022763"/>
    </source>
</evidence>
<keyword evidence="7" id="KW-0131">Cell cycle</keyword>
<evidence type="ECO:0000313" key="9">
    <source>
        <dbReference type="EMBL" id="PXF49445.1"/>
    </source>
</evidence>
<dbReference type="Pfam" id="PF03215">
    <property type="entry name" value="Rad17"/>
    <property type="match status" value="1"/>
</dbReference>
<dbReference type="PANTHER" id="PTHR12172">
    <property type="entry name" value="CELL CYCLE CHECKPOINT PROTEIN RAD17"/>
    <property type="match status" value="1"/>
</dbReference>
<dbReference type="GO" id="GO:0033314">
    <property type="term" value="P:mitotic DNA replication checkpoint signaling"/>
    <property type="evidence" value="ECO:0007669"/>
    <property type="project" value="TreeGrafter"/>
</dbReference>
<dbReference type="GO" id="GO:0003682">
    <property type="term" value="F:chromatin binding"/>
    <property type="evidence" value="ECO:0007669"/>
    <property type="project" value="TreeGrafter"/>
</dbReference>
<dbReference type="InterPro" id="IPR027417">
    <property type="entry name" value="P-loop_NTPase"/>
</dbReference>
<dbReference type="GO" id="GO:0005524">
    <property type="term" value="F:ATP binding"/>
    <property type="evidence" value="ECO:0007669"/>
    <property type="project" value="UniProtKB-KW"/>
</dbReference>
<feature type="region of interest" description="Disordered" evidence="8">
    <location>
        <begin position="561"/>
        <end position="580"/>
    </location>
</feature>
<dbReference type="GO" id="GO:0003689">
    <property type="term" value="F:DNA clamp loader activity"/>
    <property type="evidence" value="ECO:0007669"/>
    <property type="project" value="TreeGrafter"/>
</dbReference>
<dbReference type="InterPro" id="IPR004582">
    <property type="entry name" value="Checkpoint_prot_Rad17_Rad24"/>
</dbReference>
<dbReference type="Gene3D" id="1.10.8.60">
    <property type="match status" value="1"/>
</dbReference>
<dbReference type="GO" id="GO:0000077">
    <property type="term" value="P:DNA damage checkpoint signaling"/>
    <property type="evidence" value="ECO:0007669"/>
    <property type="project" value="TreeGrafter"/>
</dbReference>
<evidence type="ECO:0000256" key="8">
    <source>
        <dbReference type="SAM" id="MobiDB-lite"/>
    </source>
</evidence>
<dbReference type="Proteomes" id="UP000247409">
    <property type="component" value="Unassembled WGS sequence"/>
</dbReference>
<evidence type="ECO:0000256" key="1">
    <source>
        <dbReference type="ARBA" id="ARBA00004123"/>
    </source>
</evidence>
<name>A0A2V3J4X3_9FLOR</name>
<organism evidence="9 10">
    <name type="scientific">Gracilariopsis chorda</name>
    <dbReference type="NCBI Taxonomy" id="448386"/>
    <lineage>
        <taxon>Eukaryota</taxon>
        <taxon>Rhodophyta</taxon>
        <taxon>Florideophyceae</taxon>
        <taxon>Rhodymeniophycidae</taxon>
        <taxon>Gracilariales</taxon>
        <taxon>Gracilariaceae</taxon>
        <taxon>Gracilariopsis</taxon>
    </lineage>
</organism>
<protein>
    <submittedName>
        <fullName evidence="9">Cell cycle checkpoint protein RAD17</fullName>
    </submittedName>
</protein>
<evidence type="ECO:0000256" key="6">
    <source>
        <dbReference type="ARBA" id="ARBA00023242"/>
    </source>
</evidence>
<feature type="region of interest" description="Disordered" evidence="8">
    <location>
        <begin position="1"/>
        <end position="50"/>
    </location>
</feature>
<evidence type="ECO:0000256" key="3">
    <source>
        <dbReference type="ARBA" id="ARBA00022741"/>
    </source>
</evidence>
<accession>A0A2V3J4X3</accession>
<gene>
    <name evidence="9" type="ORF">BWQ96_00761</name>
</gene>
<evidence type="ECO:0000256" key="5">
    <source>
        <dbReference type="ARBA" id="ARBA00022840"/>
    </source>
</evidence>
<evidence type="ECO:0000256" key="2">
    <source>
        <dbReference type="ARBA" id="ARBA00006168"/>
    </source>
</evidence>
<dbReference type="EMBL" id="NBIV01000005">
    <property type="protein sequence ID" value="PXF49445.1"/>
    <property type="molecule type" value="Genomic_DNA"/>
</dbReference>
<keyword evidence="4" id="KW-0227">DNA damage</keyword>
<comment type="similarity">
    <text evidence="2">Belongs to the rad17/RAD24 family.</text>
</comment>
<keyword evidence="10" id="KW-1185">Reference proteome</keyword>
<keyword evidence="6" id="KW-0539">Nucleus</keyword>
<dbReference type="GO" id="GO:0006281">
    <property type="term" value="P:DNA repair"/>
    <property type="evidence" value="ECO:0007669"/>
    <property type="project" value="InterPro"/>
</dbReference>
<evidence type="ECO:0000313" key="10">
    <source>
        <dbReference type="Proteomes" id="UP000247409"/>
    </source>
</evidence>
<dbReference type="OrthoDB" id="10265971at2759"/>
<comment type="subcellular location">
    <subcellularLocation>
        <location evidence="1">Nucleus</location>
    </subcellularLocation>
</comment>
<dbReference type="Gene3D" id="3.40.50.300">
    <property type="entry name" value="P-loop containing nucleotide triphosphate hydrolases"/>
    <property type="match status" value="1"/>
</dbReference>
<dbReference type="AlphaFoldDB" id="A0A2V3J4X3"/>
<feature type="region of interest" description="Disordered" evidence="8">
    <location>
        <begin position="319"/>
        <end position="340"/>
    </location>
</feature>
<evidence type="ECO:0000256" key="7">
    <source>
        <dbReference type="ARBA" id="ARBA00023306"/>
    </source>
</evidence>
<feature type="compositionally biased region" description="Basic residues" evidence="8">
    <location>
        <begin position="328"/>
        <end position="339"/>
    </location>
</feature>
<dbReference type="GO" id="GO:0005634">
    <property type="term" value="C:nucleus"/>
    <property type="evidence" value="ECO:0007669"/>
    <property type="project" value="UniProtKB-SubCell"/>
</dbReference>
<feature type="compositionally biased region" description="Basic residues" evidence="8">
    <location>
        <begin position="1"/>
        <end position="12"/>
    </location>
</feature>
<keyword evidence="3" id="KW-0547">Nucleotide-binding</keyword>
<dbReference type="PANTHER" id="PTHR12172:SF0">
    <property type="entry name" value="CELL CYCLE CHECKPOINT PROTEIN RAD17"/>
    <property type="match status" value="1"/>
</dbReference>
<dbReference type="SUPFAM" id="SSF52540">
    <property type="entry name" value="P-loop containing nucleoside triphosphate hydrolases"/>
    <property type="match status" value="1"/>
</dbReference>
<keyword evidence="5" id="KW-0067">ATP-binding</keyword>